<sequence>MRRGRGLRGGGS</sequence>
<reference evidence="1" key="1">
    <citation type="submission" date="2014-09" db="EMBL/GenBank/DDBJ databases">
        <authorList>
            <person name="Magalhaes I.L.F."/>
            <person name="Oliveira U."/>
            <person name="Santos F.R."/>
            <person name="Vidigal T.H.D.A."/>
            <person name="Brescovit A.D."/>
            <person name="Santos A.J."/>
        </authorList>
    </citation>
    <scope>NUCLEOTIDE SEQUENCE</scope>
    <source>
        <tissue evidence="1">Shoot tissue taken approximately 20 cm above the soil surface</tissue>
    </source>
</reference>
<protein>
    <submittedName>
        <fullName evidence="1">Uncharacterized protein</fullName>
    </submittedName>
</protein>
<accession>A0A0A8YY64</accession>
<name>A0A0A8YY64_ARUDO</name>
<evidence type="ECO:0000313" key="1">
    <source>
        <dbReference type="EMBL" id="JAD29430.1"/>
    </source>
</evidence>
<reference evidence="1" key="2">
    <citation type="journal article" date="2015" name="Data Brief">
        <title>Shoot transcriptome of the giant reed, Arundo donax.</title>
        <authorList>
            <person name="Barrero R.A."/>
            <person name="Guerrero F.D."/>
            <person name="Moolhuijzen P."/>
            <person name="Goolsby J.A."/>
            <person name="Tidwell J."/>
            <person name="Bellgard S.E."/>
            <person name="Bellgard M.I."/>
        </authorList>
    </citation>
    <scope>NUCLEOTIDE SEQUENCE</scope>
    <source>
        <tissue evidence="1">Shoot tissue taken approximately 20 cm above the soil surface</tissue>
    </source>
</reference>
<dbReference type="EMBL" id="GBRH01268465">
    <property type="protein sequence ID" value="JAD29430.1"/>
    <property type="molecule type" value="Transcribed_RNA"/>
</dbReference>
<organism evidence="1">
    <name type="scientific">Arundo donax</name>
    <name type="common">Giant reed</name>
    <name type="synonym">Donax arundinaceus</name>
    <dbReference type="NCBI Taxonomy" id="35708"/>
    <lineage>
        <taxon>Eukaryota</taxon>
        <taxon>Viridiplantae</taxon>
        <taxon>Streptophyta</taxon>
        <taxon>Embryophyta</taxon>
        <taxon>Tracheophyta</taxon>
        <taxon>Spermatophyta</taxon>
        <taxon>Magnoliopsida</taxon>
        <taxon>Liliopsida</taxon>
        <taxon>Poales</taxon>
        <taxon>Poaceae</taxon>
        <taxon>PACMAD clade</taxon>
        <taxon>Arundinoideae</taxon>
        <taxon>Arundineae</taxon>
        <taxon>Arundo</taxon>
    </lineage>
</organism>
<proteinExistence type="predicted"/>